<dbReference type="Proteomes" id="UP001163324">
    <property type="component" value="Chromosome 5"/>
</dbReference>
<reference evidence="1" key="1">
    <citation type="submission" date="2022-10" db="EMBL/GenBank/DDBJ databases">
        <title>Complete Genome of Trichothecium roseum strain YXFP-22015, a Plant Pathogen Isolated from Citrus.</title>
        <authorList>
            <person name="Wang Y."/>
            <person name="Zhu L."/>
        </authorList>
    </citation>
    <scope>NUCLEOTIDE SEQUENCE</scope>
    <source>
        <strain evidence="1">YXFP-22015</strain>
    </source>
</reference>
<proteinExistence type="predicted"/>
<keyword evidence="2" id="KW-1185">Reference proteome</keyword>
<dbReference type="EMBL" id="CM047944">
    <property type="protein sequence ID" value="KAI9899457.1"/>
    <property type="molecule type" value="Genomic_DNA"/>
</dbReference>
<evidence type="ECO:0000313" key="2">
    <source>
        <dbReference type="Proteomes" id="UP001163324"/>
    </source>
</evidence>
<accession>A0ACC0V0V5</accession>
<protein>
    <submittedName>
        <fullName evidence="1">Uncharacterized protein</fullName>
    </submittedName>
</protein>
<sequence>MGVISEEKPSKGNGGFADMAHRGDDILPQPDDTAAGELTELQKRKAQAGEAKFSRLGWKRLTILLMVTAIALGTLSLPAAFASLGMVLGIIMTVVSGLLAVYTGLLVGQVKVRYPEARDYADVGRLLFGRAGYEIFNFMCVLQLLFLVGSHCLTGTTAILTIADRHVCAVYMGLASAAILLLISVPPSFAEIAVLGYVDFASIVLTIGITIIATGVDYNAAEMAASATSWSAWPKPGLTVVEAFIAVLNIVFAYSFTLCQVSFMDEMHTPADFSKSIWALGTIQITLYSLTGALIYAFVGMEVQSPALLSAGKLISRVAFGVAIPVIFISGAILVVTAGRLIHGRIYADSITRYVNTTKGWATWLITITVITIVGWVISEAIPIFNDLVALISSLLNSGFALYFPAMMWFRLLREGRWNSPKNLLLGAWNLIVMGFGFFLLVGGTYAVVENIISQYKSGAIGSPFTCAA</sequence>
<comment type="caution">
    <text evidence="1">The sequence shown here is derived from an EMBL/GenBank/DDBJ whole genome shotgun (WGS) entry which is preliminary data.</text>
</comment>
<organism evidence="1 2">
    <name type="scientific">Trichothecium roseum</name>
    <dbReference type="NCBI Taxonomy" id="47278"/>
    <lineage>
        <taxon>Eukaryota</taxon>
        <taxon>Fungi</taxon>
        <taxon>Dikarya</taxon>
        <taxon>Ascomycota</taxon>
        <taxon>Pezizomycotina</taxon>
        <taxon>Sordariomycetes</taxon>
        <taxon>Hypocreomycetidae</taxon>
        <taxon>Hypocreales</taxon>
        <taxon>Hypocreales incertae sedis</taxon>
        <taxon>Trichothecium</taxon>
    </lineage>
</organism>
<evidence type="ECO:0000313" key="1">
    <source>
        <dbReference type="EMBL" id="KAI9899457.1"/>
    </source>
</evidence>
<gene>
    <name evidence="1" type="ORF">N3K66_005918</name>
</gene>
<name>A0ACC0V0V5_9HYPO</name>